<dbReference type="InterPro" id="IPR011249">
    <property type="entry name" value="Metalloenz_LuxS/M16"/>
</dbReference>
<evidence type="ECO:0000256" key="8">
    <source>
        <dbReference type="ARBA" id="ARBA00022833"/>
    </source>
</evidence>
<keyword evidence="11" id="KW-0496">Mitochondrion</keyword>
<evidence type="ECO:0000256" key="9">
    <source>
        <dbReference type="ARBA" id="ARBA00022946"/>
    </source>
</evidence>
<dbReference type="GO" id="GO:0016485">
    <property type="term" value="P:protein processing"/>
    <property type="evidence" value="ECO:0007669"/>
    <property type="project" value="TreeGrafter"/>
</dbReference>
<dbReference type="Pfam" id="PF00675">
    <property type="entry name" value="Peptidase_M16"/>
    <property type="match status" value="1"/>
</dbReference>
<dbReference type="Gene3D" id="3.30.830.10">
    <property type="entry name" value="Metalloenzyme, LuxS/M16 peptidase-like"/>
    <property type="match status" value="5"/>
</dbReference>
<keyword evidence="9" id="KW-0809">Transit peptide</keyword>
<evidence type="ECO:0000256" key="6">
    <source>
        <dbReference type="ARBA" id="ARBA00022723"/>
    </source>
</evidence>
<dbReference type="PANTHER" id="PTHR43016:SF13">
    <property type="entry name" value="PRESEQUENCE PROTEASE, MITOCHONDRIAL"/>
    <property type="match status" value="1"/>
</dbReference>
<evidence type="ECO:0000256" key="4">
    <source>
        <dbReference type="ARBA" id="ARBA00020167"/>
    </source>
</evidence>
<gene>
    <name evidence="13" type="ORF">NMOB1V02_LOCUS8955</name>
</gene>
<dbReference type="InterPro" id="IPR055130">
    <property type="entry name" value="PreP_C"/>
</dbReference>
<evidence type="ECO:0000256" key="10">
    <source>
        <dbReference type="ARBA" id="ARBA00023049"/>
    </source>
</evidence>
<dbReference type="Proteomes" id="UP000678499">
    <property type="component" value="Unassembled WGS sequence"/>
</dbReference>
<comment type="subcellular location">
    <subcellularLocation>
        <location evidence="2">Mitochondrion</location>
    </subcellularLocation>
</comment>
<dbReference type="PANTHER" id="PTHR43016">
    <property type="entry name" value="PRESEQUENCE PROTEASE"/>
    <property type="match status" value="1"/>
</dbReference>
<dbReference type="GO" id="GO:0004222">
    <property type="term" value="F:metalloendopeptidase activity"/>
    <property type="evidence" value="ECO:0007669"/>
    <property type="project" value="TreeGrafter"/>
</dbReference>
<dbReference type="InterPro" id="IPR007863">
    <property type="entry name" value="Peptidase_M16_C"/>
</dbReference>
<comment type="similarity">
    <text evidence="3">Belongs to the peptidase M16 family. PreP subfamily.</text>
</comment>
<dbReference type="GO" id="GO:0046872">
    <property type="term" value="F:metal ion binding"/>
    <property type="evidence" value="ECO:0007669"/>
    <property type="project" value="UniProtKB-KW"/>
</dbReference>
<evidence type="ECO:0000256" key="5">
    <source>
        <dbReference type="ARBA" id="ARBA00022670"/>
    </source>
</evidence>
<keyword evidence="14" id="KW-1185">Reference proteome</keyword>
<evidence type="ECO:0000259" key="12">
    <source>
        <dbReference type="SMART" id="SM01264"/>
    </source>
</evidence>
<dbReference type="GO" id="GO:0008234">
    <property type="term" value="F:cysteine-type peptidase activity"/>
    <property type="evidence" value="ECO:0007669"/>
    <property type="project" value="InterPro"/>
</dbReference>
<comment type="cofactor">
    <cofactor evidence="1">
        <name>Zn(2+)</name>
        <dbReference type="ChEBI" id="CHEBI:29105"/>
    </cofactor>
</comment>
<keyword evidence="6" id="KW-0479">Metal-binding</keyword>
<evidence type="ECO:0000256" key="3">
    <source>
        <dbReference type="ARBA" id="ARBA00007575"/>
    </source>
</evidence>
<dbReference type="FunFam" id="3.30.830.10:FF:000009">
    <property type="entry name" value="Presequence protease, mitochondrial"/>
    <property type="match status" value="1"/>
</dbReference>
<dbReference type="FunFam" id="3.30.830.10:FF:000013">
    <property type="entry name" value="Mitochondrial presequence protease"/>
    <property type="match status" value="1"/>
</dbReference>
<keyword evidence="5" id="KW-0645">Protease</keyword>
<proteinExistence type="inferred from homology"/>
<organism evidence="13">
    <name type="scientific">Notodromas monacha</name>
    <dbReference type="NCBI Taxonomy" id="399045"/>
    <lineage>
        <taxon>Eukaryota</taxon>
        <taxon>Metazoa</taxon>
        <taxon>Ecdysozoa</taxon>
        <taxon>Arthropoda</taxon>
        <taxon>Crustacea</taxon>
        <taxon>Oligostraca</taxon>
        <taxon>Ostracoda</taxon>
        <taxon>Podocopa</taxon>
        <taxon>Podocopida</taxon>
        <taxon>Cypridocopina</taxon>
        <taxon>Cypridoidea</taxon>
        <taxon>Cyprididae</taxon>
        <taxon>Notodromas</taxon>
    </lineage>
</organism>
<reference evidence="13" key="1">
    <citation type="submission" date="2020-11" db="EMBL/GenBank/DDBJ databases">
        <authorList>
            <person name="Tran Van P."/>
        </authorList>
    </citation>
    <scope>NUCLEOTIDE SEQUENCE</scope>
</reference>
<evidence type="ECO:0000313" key="14">
    <source>
        <dbReference type="Proteomes" id="UP000678499"/>
    </source>
</evidence>
<dbReference type="Pfam" id="PF22516">
    <property type="entry name" value="PreP_C"/>
    <property type="match status" value="1"/>
</dbReference>
<name>A0A7R9BTH1_9CRUS</name>
<dbReference type="SUPFAM" id="SSF54001">
    <property type="entry name" value="Cysteine proteinases"/>
    <property type="match status" value="1"/>
</dbReference>
<sequence>MSLIARLRPIVSARVLQGRTASALAFKPSRKRIVDVDATAHNYKVGQKISGFQIQRVEPVPELSLVAIKLNHLKTGAAHLHIARNDRNNVFSINFRTVPVDSTGVPHILEHMTLCGSKEFPVRDPFFKMLTRSLATFMNAMTGSDVTLYPFSSQNEADFRNIMRIYLDAVFYPRLKESDFMQEGWRIEPNDPKNVNAGWEFKGVVFNEMKGVFTDPQSLFAHRIQNELFPNHVYGNISGGAPLSIPRLTWQELKQFHSSHYHPSNARIYTYGDIPLESHLEFIDTHLSKFDFIDSKTDVPLSPTWNQPRKVTVSAQPDPICADAERQSSVAVAYLLDSIQDPSNSLCLQLVSELLISGPNSPFYKALLEPKLGTSMSSVSGYDGSTLQSSFTVGLQGVRENEIEKVLTVIDETFRSATFPKERIEALLHSIELGIKHQSANFGLGLLMGITYPWNHVEDPIDHFMISKHISKFRENLKKDPNFLDHLVDKYFIENKHKLTAILKPDPNFEQEAQKAEAVLLQNTLQTLDEDQKLEWAKKCQDLAEEQHCKEDVSCLPILKLSEIDREPPKYDVVHADIDGVDFQFCAQPTNGVTYFNAKIDTSLLPENLKPYLPTFCSVLAKMGAADLDYKHLDQMIELRTGGLAAGNYVEMKLTNKINGLPGSGHRYAMRSAGRNLNAAAAMNEKFSGYEQILLLKDFSSEDKFRSTLENIREIAALVLNKKRMRCALNDTIENIDDALKSAEIFVSAINGKPLKPEKRFTQRSFIPVTKRTHLVFPFPVNHSSLCFPCPAYVSEHFAALRVAAKLLTSKFLHREVRERGGAYGSGVSILSSGVFSMYSYRDPNGAETFDVFEKAVDWAIAPANFAADEIHEAKLAVFQAEDAPVSPGSRGLTEFHSGISYDMQKKHREQVLAVTEADIRVALEKYVKNANVSGRCLIGPETDKSASLTEGWIKTSDEFAFVPWCDMDFVDSLLLQEAMAAASLEGPECVPPVSFFEETEEKFWICGRAFDGKTDEDRERIRGALRSFLWQTYRKGFPAIGDESGPTSDRGWGCMLRCGQMVLAESLLRLQLGAGWMWTRASRDDSYLSVLSTFADEPSAPFSIHQFALTGAQDGGKSVGEWYGPNTVAHVVKKLVSKLPNCGLRVHVAMDNMLIKTDVNNGEESWKPLLLFVPLRLGLSEVNAIYKPGLKACFKFSADMCLGIIGGTPNHALYFVGCVGDELVYLDPHTTQQTANPKMKEADDEKQADLSYHCNFARRMPMLQIDPSIAVCFLCQTAEDFEALCKWSKQCFVDVEKQPIFEVMENKPVYSSLLADQIEFEYDTARFASDEGLDSSDEFEIVG</sequence>
<dbReference type="InterPro" id="IPR038765">
    <property type="entry name" value="Papain-like_cys_pep_sf"/>
</dbReference>
<protein>
    <recommendedName>
        <fullName evidence="4">Presequence protease, mitochondrial</fullName>
    </recommendedName>
</protein>
<evidence type="ECO:0000256" key="2">
    <source>
        <dbReference type="ARBA" id="ARBA00004173"/>
    </source>
</evidence>
<dbReference type="SMART" id="SM01264">
    <property type="entry name" value="M16C_associated"/>
    <property type="match status" value="1"/>
</dbReference>
<feature type="domain" description="Peptidase M16C associated" evidence="12">
    <location>
        <begin position="503"/>
        <end position="699"/>
    </location>
</feature>
<keyword evidence="7" id="KW-0378">Hydrolase</keyword>
<accession>A0A7R9BTH1</accession>
<dbReference type="InterPro" id="IPR013578">
    <property type="entry name" value="Peptidase_M16C_assoc"/>
</dbReference>
<dbReference type="FunFam" id="3.30.830.10:FF:000011">
    <property type="entry name" value="Presequence protease, mitochondrial"/>
    <property type="match status" value="1"/>
</dbReference>
<dbReference type="InterPro" id="IPR046792">
    <property type="entry name" value="Peptidase_C54_cat"/>
</dbReference>
<dbReference type="GO" id="GO:0019786">
    <property type="term" value="F:protein-phosphatidylethanolamide deconjugating activity"/>
    <property type="evidence" value="ECO:0007669"/>
    <property type="project" value="InterPro"/>
</dbReference>
<dbReference type="EMBL" id="OA884794">
    <property type="protein sequence ID" value="CAD7281307.1"/>
    <property type="molecule type" value="Genomic_DNA"/>
</dbReference>
<evidence type="ECO:0000256" key="1">
    <source>
        <dbReference type="ARBA" id="ARBA00001947"/>
    </source>
</evidence>
<keyword evidence="10" id="KW-0482">Metalloprotease</keyword>
<dbReference type="Pfam" id="PF03416">
    <property type="entry name" value="Peptidase_C54"/>
    <property type="match status" value="1"/>
</dbReference>
<dbReference type="SUPFAM" id="SSF63411">
    <property type="entry name" value="LuxS/MPP-like metallohydrolase"/>
    <property type="match status" value="4"/>
</dbReference>
<dbReference type="EMBL" id="CAJPEX010002757">
    <property type="protein sequence ID" value="CAG0921459.1"/>
    <property type="molecule type" value="Genomic_DNA"/>
</dbReference>
<dbReference type="Pfam" id="PF05193">
    <property type="entry name" value="Peptidase_M16_C"/>
    <property type="match status" value="1"/>
</dbReference>
<dbReference type="OrthoDB" id="10250783at2759"/>
<dbReference type="InterPro" id="IPR011765">
    <property type="entry name" value="Pept_M16_N"/>
</dbReference>
<evidence type="ECO:0000256" key="7">
    <source>
        <dbReference type="ARBA" id="ARBA00022801"/>
    </source>
</evidence>
<dbReference type="GO" id="GO:0005759">
    <property type="term" value="C:mitochondrial matrix"/>
    <property type="evidence" value="ECO:0007669"/>
    <property type="project" value="TreeGrafter"/>
</dbReference>
<evidence type="ECO:0000256" key="11">
    <source>
        <dbReference type="ARBA" id="ARBA00023128"/>
    </source>
</evidence>
<keyword evidence="8" id="KW-0862">Zinc</keyword>
<dbReference type="Pfam" id="PF08367">
    <property type="entry name" value="M16C_assoc"/>
    <property type="match status" value="1"/>
</dbReference>
<evidence type="ECO:0000313" key="13">
    <source>
        <dbReference type="EMBL" id="CAD7281307.1"/>
    </source>
</evidence>